<comment type="caution">
    <text evidence="1">The sequence shown here is derived from an EMBL/GenBank/DDBJ whole genome shotgun (WGS) entry which is preliminary data.</text>
</comment>
<protein>
    <submittedName>
        <fullName evidence="1">Uncharacterized protein</fullName>
    </submittedName>
</protein>
<organism evidence="1 2">
    <name type="scientific">Pseudomonas savastanoi pv. nerii</name>
    <dbReference type="NCBI Taxonomy" id="360921"/>
    <lineage>
        <taxon>Bacteria</taxon>
        <taxon>Pseudomonadati</taxon>
        <taxon>Pseudomonadota</taxon>
        <taxon>Gammaproteobacteria</taxon>
        <taxon>Pseudomonadales</taxon>
        <taxon>Pseudomonadaceae</taxon>
        <taxon>Pseudomonas</taxon>
    </lineage>
</organism>
<sequence length="76" mass="8047">FSGARSGCHKINIYHGPEHLRITKASKGNTSLLCDANWGQDRGAYNALAVKANALSCELDPANALLVNIKPGRASV</sequence>
<gene>
    <name evidence="1" type="ORF">ALP42_02000</name>
</gene>
<accession>A0AB74BA27</accession>
<feature type="non-terminal residue" evidence="1">
    <location>
        <position position="1"/>
    </location>
</feature>
<evidence type="ECO:0000313" key="1">
    <source>
        <dbReference type="EMBL" id="RMT67750.1"/>
    </source>
</evidence>
<name>A0AB74BA27_PSESS</name>
<dbReference type="Proteomes" id="UP000268636">
    <property type="component" value="Unassembled WGS sequence"/>
</dbReference>
<evidence type="ECO:0000313" key="2">
    <source>
        <dbReference type="Proteomes" id="UP000268636"/>
    </source>
</evidence>
<dbReference type="AlphaFoldDB" id="A0AB74BA27"/>
<dbReference type="EMBL" id="RBTN01000351">
    <property type="protein sequence ID" value="RMT67750.1"/>
    <property type="molecule type" value="Genomic_DNA"/>
</dbReference>
<proteinExistence type="predicted"/>
<reference evidence="1 2" key="1">
    <citation type="submission" date="2018-08" db="EMBL/GenBank/DDBJ databases">
        <title>Recombination of ecologically and evolutionarily significant loci maintains genetic cohesion in the Pseudomonas syringae species complex.</title>
        <authorList>
            <person name="Dillon M."/>
            <person name="Thakur S."/>
            <person name="Almeida R.N.D."/>
            <person name="Weir B.S."/>
            <person name="Guttman D.S."/>
        </authorList>
    </citation>
    <scope>NUCLEOTIDE SEQUENCE [LARGE SCALE GENOMIC DNA]</scope>
    <source>
        <strain evidence="1 2">ICMP 13786</strain>
    </source>
</reference>